<gene>
    <name evidence="4" type="ORF">SAMN06295900_11991</name>
</gene>
<dbReference type="PANTHER" id="PTHR34606">
    <property type="entry name" value="BON DOMAIN-CONTAINING PROTEIN"/>
    <property type="match status" value="1"/>
</dbReference>
<organism evidence="4 5">
    <name type="scientific">Trinickia caryophylli</name>
    <name type="common">Paraburkholderia caryophylli</name>
    <dbReference type="NCBI Taxonomy" id="28094"/>
    <lineage>
        <taxon>Bacteria</taxon>
        <taxon>Pseudomonadati</taxon>
        <taxon>Pseudomonadota</taxon>
        <taxon>Betaproteobacteria</taxon>
        <taxon>Burkholderiales</taxon>
        <taxon>Burkholderiaceae</taxon>
        <taxon>Trinickia</taxon>
    </lineage>
</organism>
<dbReference type="OrthoDB" id="9808091at2"/>
<dbReference type="Gene3D" id="3.30.1340.30">
    <property type="match status" value="1"/>
</dbReference>
<proteinExistence type="predicted"/>
<dbReference type="Proteomes" id="UP000192911">
    <property type="component" value="Unassembled WGS sequence"/>
</dbReference>
<feature type="domain" description="BON" evidence="3">
    <location>
        <begin position="51"/>
        <end position="119"/>
    </location>
</feature>
<feature type="compositionally biased region" description="Low complexity" evidence="1">
    <location>
        <begin position="27"/>
        <end position="43"/>
    </location>
</feature>
<feature type="signal peptide" evidence="2">
    <location>
        <begin position="1"/>
        <end position="24"/>
    </location>
</feature>
<dbReference type="EMBL" id="FXAH01000019">
    <property type="protein sequence ID" value="SMF76970.1"/>
    <property type="molecule type" value="Genomic_DNA"/>
</dbReference>
<keyword evidence="5" id="KW-1185">Reference proteome</keyword>
<feature type="chain" id="PRO_5013208272" evidence="2">
    <location>
        <begin position="25"/>
        <end position="124"/>
    </location>
</feature>
<dbReference type="STRING" id="28094.SAMN06295900_11991"/>
<protein>
    <submittedName>
        <fullName evidence="4">BON domain-containing protein</fullName>
    </submittedName>
</protein>
<dbReference type="PANTHER" id="PTHR34606:SF15">
    <property type="entry name" value="BON DOMAIN-CONTAINING PROTEIN"/>
    <property type="match status" value="1"/>
</dbReference>
<evidence type="ECO:0000259" key="3">
    <source>
        <dbReference type="PROSITE" id="PS50914"/>
    </source>
</evidence>
<dbReference type="AlphaFoldDB" id="A0A1X7GZ12"/>
<dbReference type="RefSeq" id="WP_085230246.1">
    <property type="nucleotide sequence ID" value="NZ_BSQD01000017.1"/>
</dbReference>
<evidence type="ECO:0000313" key="4">
    <source>
        <dbReference type="EMBL" id="SMF76970.1"/>
    </source>
</evidence>
<dbReference type="PROSITE" id="PS50914">
    <property type="entry name" value="BON"/>
    <property type="match status" value="1"/>
</dbReference>
<evidence type="ECO:0000256" key="1">
    <source>
        <dbReference type="SAM" id="MobiDB-lite"/>
    </source>
</evidence>
<name>A0A1X7GZ12_TRICW</name>
<dbReference type="InterPro" id="IPR051686">
    <property type="entry name" value="Lipoprotein_DolP"/>
</dbReference>
<feature type="region of interest" description="Disordered" evidence="1">
    <location>
        <begin position="27"/>
        <end position="46"/>
    </location>
</feature>
<dbReference type="Pfam" id="PF04972">
    <property type="entry name" value="BON"/>
    <property type="match status" value="1"/>
</dbReference>
<sequence length="124" mass="12474">MNTLRVLKIAATAASLSVCLSAAAQTGAPPASTTADTAPAASSESLGQHISDSTITAKAKAQLIAAKDLKASRVHVKTRRGVVSLTGSVPSAADKTRAQQIVEGISGVRSVNNHLKVTEAGASE</sequence>
<keyword evidence="2" id="KW-0732">Signal</keyword>
<evidence type="ECO:0000313" key="5">
    <source>
        <dbReference type="Proteomes" id="UP000192911"/>
    </source>
</evidence>
<reference evidence="5" key="1">
    <citation type="submission" date="2017-04" db="EMBL/GenBank/DDBJ databases">
        <authorList>
            <person name="Varghese N."/>
            <person name="Submissions S."/>
        </authorList>
    </citation>
    <scope>NUCLEOTIDE SEQUENCE [LARGE SCALE GENOMIC DNA]</scope>
    <source>
        <strain evidence="5">Ballard 720</strain>
    </source>
</reference>
<dbReference type="GeneID" id="95551066"/>
<accession>A0A1X7GZ12</accession>
<evidence type="ECO:0000256" key="2">
    <source>
        <dbReference type="SAM" id="SignalP"/>
    </source>
</evidence>
<dbReference type="InterPro" id="IPR007055">
    <property type="entry name" value="BON_dom"/>
</dbReference>